<dbReference type="Proteomes" id="UP000188181">
    <property type="component" value="Chromosome"/>
</dbReference>
<dbReference type="RefSeq" id="WP_186804671.1">
    <property type="nucleotide sequence ID" value="NZ_CP019646.1"/>
</dbReference>
<dbReference type="Pfam" id="PF05991">
    <property type="entry name" value="NYN_YacP"/>
    <property type="match status" value="1"/>
</dbReference>
<name>A0A1Q2MG16_9BACT</name>
<dbReference type="AlphaFoldDB" id="A0A1Q2MG16"/>
<evidence type="ECO:0000256" key="1">
    <source>
        <dbReference type="SAM" id="MobiDB-lite"/>
    </source>
</evidence>
<evidence type="ECO:0000313" key="3">
    <source>
        <dbReference type="Proteomes" id="UP000188181"/>
    </source>
</evidence>
<proteinExistence type="predicted"/>
<evidence type="ECO:0000313" key="2">
    <source>
        <dbReference type="EMBL" id="AQQ71620.1"/>
    </source>
</evidence>
<dbReference type="KEGG" id="pbas:SMSP2_01997"/>
<keyword evidence="3" id="KW-1185">Reference proteome</keyword>
<reference evidence="3" key="1">
    <citation type="submission" date="2017-02" db="EMBL/GenBank/DDBJ databases">
        <title>Comparative genomics and description of representatives of a novel lineage of planctomycetes thriving in anoxic sediments.</title>
        <authorList>
            <person name="Spring S."/>
            <person name="Bunk B."/>
            <person name="Sproer C."/>
        </authorList>
    </citation>
    <scope>NUCLEOTIDE SEQUENCE [LARGE SCALE GENOMIC DNA]</scope>
    <source>
        <strain evidence="3">SM-Chi-D1</strain>
    </source>
</reference>
<sequence>MPYVIDGHNLLFAVRGCSDQYLGLNAEFLVQFLHEYMRRSRDRAELFFDGTGPFDKSFFNRFHNLNVHFSGEYQEADDLIEYLVEDHSAPSGLVVVSSDRRVKRAAKRKRAKTIDALEFWEQVVSVIDRPEKPNPEPGAKRTGGLSKGETDEWMDIFGIK</sequence>
<accession>A0A1Q2MG16</accession>
<feature type="region of interest" description="Disordered" evidence="1">
    <location>
        <begin position="129"/>
        <end position="150"/>
    </location>
</feature>
<gene>
    <name evidence="2" type="ORF">SMSP2_01997</name>
</gene>
<organism evidence="2 3">
    <name type="scientific">Limihaloglobus sulfuriphilus</name>
    <dbReference type="NCBI Taxonomy" id="1851148"/>
    <lineage>
        <taxon>Bacteria</taxon>
        <taxon>Pseudomonadati</taxon>
        <taxon>Planctomycetota</taxon>
        <taxon>Phycisphaerae</taxon>
        <taxon>Sedimentisphaerales</taxon>
        <taxon>Sedimentisphaeraceae</taxon>
        <taxon>Limihaloglobus</taxon>
    </lineage>
</organism>
<dbReference type="InterPro" id="IPR010298">
    <property type="entry name" value="YacP-like"/>
</dbReference>
<protein>
    <submittedName>
        <fullName evidence="2">Putative RNA-binding protein containing a PIN domain protein</fullName>
    </submittedName>
</protein>
<dbReference type="STRING" id="1851148.SMSP2_01997"/>
<dbReference type="EMBL" id="CP019646">
    <property type="protein sequence ID" value="AQQ71620.1"/>
    <property type="molecule type" value="Genomic_DNA"/>
</dbReference>